<proteinExistence type="predicted"/>
<dbReference type="STRING" id="153971.AWC19_00150"/>
<accession>A0A1X1ZKW9</accession>
<evidence type="ECO:0000313" key="1">
    <source>
        <dbReference type="EMBL" id="ORW24003.1"/>
    </source>
</evidence>
<dbReference type="AlphaFoldDB" id="A0A1X1ZKW9"/>
<gene>
    <name evidence="1" type="ORF">AWC19_00150</name>
</gene>
<keyword evidence="2" id="KW-1185">Reference proteome</keyword>
<evidence type="ECO:0000313" key="2">
    <source>
        <dbReference type="Proteomes" id="UP000193529"/>
    </source>
</evidence>
<organism evidence="1 2">
    <name type="scientific">Mycobacterium palustre</name>
    <dbReference type="NCBI Taxonomy" id="153971"/>
    <lineage>
        <taxon>Bacteria</taxon>
        <taxon>Bacillati</taxon>
        <taxon>Actinomycetota</taxon>
        <taxon>Actinomycetes</taxon>
        <taxon>Mycobacteriales</taxon>
        <taxon>Mycobacteriaceae</taxon>
        <taxon>Mycobacterium</taxon>
        <taxon>Mycobacterium simiae complex</taxon>
    </lineage>
</organism>
<sequence length="83" mass="9234">MSETNGQATAMAEPSKLVPKQGRIATLEDEVTKLRRELDEVRWCFMEFLYHCGVAQKAAQLQALMADPDVQRMLRAQNAAAGP</sequence>
<dbReference type="RefSeq" id="WP_085078774.1">
    <property type="nucleotide sequence ID" value="NZ_LQPJ01000104.1"/>
</dbReference>
<protein>
    <submittedName>
        <fullName evidence="1">Uncharacterized protein</fullName>
    </submittedName>
</protein>
<comment type="caution">
    <text evidence="1">The sequence shown here is derived from an EMBL/GenBank/DDBJ whole genome shotgun (WGS) entry which is preliminary data.</text>
</comment>
<dbReference type="Proteomes" id="UP000193529">
    <property type="component" value="Unassembled WGS sequence"/>
</dbReference>
<name>A0A1X1ZKW9_9MYCO</name>
<dbReference type="EMBL" id="LQPJ01000104">
    <property type="protein sequence ID" value="ORW24003.1"/>
    <property type="molecule type" value="Genomic_DNA"/>
</dbReference>
<reference evidence="1 2" key="1">
    <citation type="submission" date="2016-01" db="EMBL/GenBank/DDBJ databases">
        <title>The new phylogeny of the genus Mycobacterium.</title>
        <authorList>
            <person name="Tarcisio F."/>
            <person name="Conor M."/>
            <person name="Antonella G."/>
            <person name="Elisabetta G."/>
            <person name="Giulia F.S."/>
            <person name="Sara T."/>
            <person name="Anna F."/>
            <person name="Clotilde B."/>
            <person name="Roberto B."/>
            <person name="Veronica D.S."/>
            <person name="Fabio R."/>
            <person name="Monica P."/>
            <person name="Olivier J."/>
            <person name="Enrico T."/>
            <person name="Nicola S."/>
        </authorList>
    </citation>
    <scope>NUCLEOTIDE SEQUENCE [LARGE SCALE GENOMIC DNA]</scope>
    <source>
        <strain evidence="1 2">DSM 44572</strain>
    </source>
</reference>